<evidence type="ECO:0000256" key="1">
    <source>
        <dbReference type="ARBA" id="ARBA00008324"/>
    </source>
</evidence>
<evidence type="ECO:0000313" key="5">
    <source>
        <dbReference type="Proteomes" id="UP000283255"/>
    </source>
</evidence>
<dbReference type="GO" id="GO:0061522">
    <property type="term" value="F:1,4-dihydroxy-2-naphthoyl-CoA thioesterase activity"/>
    <property type="evidence" value="ECO:0007669"/>
    <property type="project" value="TreeGrafter"/>
</dbReference>
<dbReference type="NCBIfam" id="TIGR00369">
    <property type="entry name" value="unchar_dom_1"/>
    <property type="match status" value="1"/>
</dbReference>
<dbReference type="Gene3D" id="3.10.129.10">
    <property type="entry name" value="Hotdog Thioesterase"/>
    <property type="match status" value="1"/>
</dbReference>
<dbReference type="PANTHER" id="PTHR43240">
    <property type="entry name" value="1,4-DIHYDROXY-2-NAPHTHOYL-COA THIOESTERASE 1"/>
    <property type="match status" value="1"/>
</dbReference>
<feature type="domain" description="Thioesterase" evidence="3">
    <location>
        <begin position="49"/>
        <end position="126"/>
    </location>
</feature>
<dbReference type="RefSeq" id="WP_119910133.1">
    <property type="nucleotide sequence ID" value="NZ_QZCH01000007.1"/>
</dbReference>
<evidence type="ECO:0000259" key="3">
    <source>
        <dbReference type="Pfam" id="PF03061"/>
    </source>
</evidence>
<comment type="similarity">
    <text evidence="1">Belongs to the thioesterase PaaI family.</text>
</comment>
<evidence type="ECO:0000313" key="4">
    <source>
        <dbReference type="EMBL" id="RJG48693.1"/>
    </source>
</evidence>
<gene>
    <name evidence="4" type="ORF">D1Z90_07480</name>
</gene>
<dbReference type="GO" id="GO:0005829">
    <property type="term" value="C:cytosol"/>
    <property type="evidence" value="ECO:0007669"/>
    <property type="project" value="TreeGrafter"/>
</dbReference>
<dbReference type="CDD" id="cd03443">
    <property type="entry name" value="PaaI_thioesterase"/>
    <property type="match status" value="1"/>
</dbReference>
<reference evidence="4 5" key="1">
    <citation type="submission" date="2018-09" db="EMBL/GenBank/DDBJ databases">
        <authorList>
            <person name="Wang F."/>
        </authorList>
    </citation>
    <scope>NUCLEOTIDE SEQUENCE [LARGE SCALE GENOMIC DNA]</scope>
    <source>
        <strain evidence="4 5">PLHSC7-2</strain>
    </source>
</reference>
<dbReference type="InterPro" id="IPR029069">
    <property type="entry name" value="HotDog_dom_sf"/>
</dbReference>
<keyword evidence="5" id="KW-1185">Reference proteome</keyword>
<dbReference type="OrthoDB" id="9798208at2"/>
<comment type="caution">
    <text evidence="4">The sequence shown here is derived from an EMBL/GenBank/DDBJ whole genome shotgun (WGS) entry which is preliminary data.</text>
</comment>
<evidence type="ECO:0000256" key="2">
    <source>
        <dbReference type="ARBA" id="ARBA00022801"/>
    </source>
</evidence>
<dbReference type="InterPro" id="IPR003736">
    <property type="entry name" value="PAAI_dom"/>
</dbReference>
<reference evidence="4 5" key="2">
    <citation type="submission" date="2019-01" db="EMBL/GenBank/DDBJ databases">
        <title>Motilimonas pumilus sp. nov., isolated from the gut of sea cucumber (Apostichopus japonicus).</title>
        <authorList>
            <person name="Wang F.-Q."/>
            <person name="Ren L.-H."/>
            <person name="Lin Y.-W."/>
            <person name="Sun G.-H."/>
            <person name="Du Z.-J."/>
            <person name="Zhao J.-X."/>
            <person name="Liu X.-J."/>
            <person name="Liu L.-J."/>
        </authorList>
    </citation>
    <scope>NUCLEOTIDE SEQUENCE [LARGE SCALE GENOMIC DNA]</scope>
    <source>
        <strain evidence="4 5">PLHSC7-2</strain>
    </source>
</reference>
<protein>
    <submittedName>
        <fullName evidence="4">Hotdog fold thioesterase</fullName>
    </submittedName>
</protein>
<accession>A0A418YGQ7</accession>
<organism evidence="4 5">
    <name type="scientific">Motilimonas pumila</name>
    <dbReference type="NCBI Taxonomy" id="2303987"/>
    <lineage>
        <taxon>Bacteria</taxon>
        <taxon>Pseudomonadati</taxon>
        <taxon>Pseudomonadota</taxon>
        <taxon>Gammaproteobacteria</taxon>
        <taxon>Alteromonadales</taxon>
        <taxon>Alteromonadales genera incertae sedis</taxon>
        <taxon>Motilimonas</taxon>
    </lineage>
</organism>
<proteinExistence type="inferred from homology"/>
<sequence>MWQTPPNLAELNQVCDNTLVSHLGICFTAFTQDSLTATMPVAAITSQPFGLLHGGASAVLAETLGSVAGNLMVPEGRICVGQDIHASHLRSVSKGEVTGVASAIHIGGRSHVWAIDIYNEQQQLICSSRLTLAVIKRS</sequence>
<keyword evidence="2" id="KW-0378">Hydrolase</keyword>
<dbReference type="AlphaFoldDB" id="A0A418YGQ7"/>
<dbReference type="Pfam" id="PF03061">
    <property type="entry name" value="4HBT"/>
    <property type="match status" value="1"/>
</dbReference>
<name>A0A418YGQ7_9GAMM</name>
<dbReference type="InterPro" id="IPR006683">
    <property type="entry name" value="Thioestr_dom"/>
</dbReference>
<dbReference type="SUPFAM" id="SSF54637">
    <property type="entry name" value="Thioesterase/thiol ester dehydrase-isomerase"/>
    <property type="match status" value="1"/>
</dbReference>
<dbReference type="EMBL" id="QZCH01000007">
    <property type="protein sequence ID" value="RJG48693.1"/>
    <property type="molecule type" value="Genomic_DNA"/>
</dbReference>
<dbReference type="PANTHER" id="PTHR43240:SF5">
    <property type="entry name" value="1,4-DIHYDROXY-2-NAPHTHOYL-COA THIOESTERASE 1"/>
    <property type="match status" value="1"/>
</dbReference>
<dbReference type="Proteomes" id="UP000283255">
    <property type="component" value="Unassembled WGS sequence"/>
</dbReference>